<keyword evidence="6" id="KW-1185">Reference proteome</keyword>
<dbReference type="CDD" id="cd00156">
    <property type="entry name" value="REC"/>
    <property type="match status" value="1"/>
</dbReference>
<feature type="modified residue" description="4-aspartylphosphate" evidence="3">
    <location>
        <position position="40"/>
    </location>
</feature>
<dbReference type="Gene3D" id="3.40.50.2300">
    <property type="match status" value="1"/>
</dbReference>
<keyword evidence="1 3" id="KW-0597">Phosphoprotein</keyword>
<dbReference type="InterPro" id="IPR001789">
    <property type="entry name" value="Sig_transdc_resp-reg_receiver"/>
</dbReference>
<dbReference type="PANTHER" id="PTHR44591">
    <property type="entry name" value="STRESS RESPONSE REGULATOR PROTEIN 1"/>
    <property type="match status" value="1"/>
</dbReference>
<dbReference type="PANTHER" id="PTHR44591:SF14">
    <property type="entry name" value="PROTEIN PILG"/>
    <property type="match status" value="1"/>
</dbReference>
<evidence type="ECO:0000256" key="3">
    <source>
        <dbReference type="PROSITE-ProRule" id="PRU00169"/>
    </source>
</evidence>
<sequence length="112" mass="12005">MVVAKALGRLRPDWLLMEATDADDALARVKEQAVHVALIDFNMPGTDGLSLAADLRKLWPAMPIAIISANVQDEIIARARALDATFVPKPLTDDALGSFLSGATLRLRRGAA</sequence>
<dbReference type="Proteomes" id="UP000305887">
    <property type="component" value="Unassembled WGS sequence"/>
</dbReference>
<name>A0A5C4MPE8_9RHOB</name>
<dbReference type="PROSITE" id="PS50110">
    <property type="entry name" value="RESPONSE_REGULATORY"/>
    <property type="match status" value="1"/>
</dbReference>
<evidence type="ECO:0000256" key="1">
    <source>
        <dbReference type="ARBA" id="ARBA00022553"/>
    </source>
</evidence>
<evidence type="ECO:0000259" key="4">
    <source>
        <dbReference type="PROSITE" id="PS50110"/>
    </source>
</evidence>
<dbReference type="EMBL" id="VDFU01000039">
    <property type="protein sequence ID" value="TNC46235.1"/>
    <property type="molecule type" value="Genomic_DNA"/>
</dbReference>
<evidence type="ECO:0000313" key="5">
    <source>
        <dbReference type="EMBL" id="TNC46235.1"/>
    </source>
</evidence>
<dbReference type="Pfam" id="PF00072">
    <property type="entry name" value="Response_reg"/>
    <property type="match status" value="1"/>
</dbReference>
<dbReference type="GO" id="GO:0000160">
    <property type="term" value="P:phosphorelay signal transduction system"/>
    <property type="evidence" value="ECO:0007669"/>
    <property type="project" value="UniProtKB-KW"/>
</dbReference>
<evidence type="ECO:0000256" key="2">
    <source>
        <dbReference type="ARBA" id="ARBA00023012"/>
    </source>
</evidence>
<organism evidence="5 6">
    <name type="scientific">Rubellimicrobium rubrum</name>
    <dbReference type="NCBI Taxonomy" id="2585369"/>
    <lineage>
        <taxon>Bacteria</taxon>
        <taxon>Pseudomonadati</taxon>
        <taxon>Pseudomonadota</taxon>
        <taxon>Alphaproteobacteria</taxon>
        <taxon>Rhodobacterales</taxon>
        <taxon>Roseobacteraceae</taxon>
        <taxon>Rubellimicrobium</taxon>
    </lineage>
</organism>
<proteinExistence type="predicted"/>
<dbReference type="SUPFAM" id="SSF52172">
    <property type="entry name" value="CheY-like"/>
    <property type="match status" value="1"/>
</dbReference>
<dbReference type="OrthoDB" id="9800897at2"/>
<reference evidence="5 6" key="1">
    <citation type="submission" date="2019-06" db="EMBL/GenBank/DDBJ databases">
        <title>YIM 131921 draft genome.</title>
        <authorList>
            <person name="Jiang L."/>
        </authorList>
    </citation>
    <scope>NUCLEOTIDE SEQUENCE [LARGE SCALE GENOMIC DNA]</scope>
    <source>
        <strain evidence="5 6">YIM 131921</strain>
    </source>
</reference>
<comment type="caution">
    <text evidence="5">The sequence shown here is derived from an EMBL/GenBank/DDBJ whole genome shotgun (WGS) entry which is preliminary data.</text>
</comment>
<dbReference type="SMART" id="SM00448">
    <property type="entry name" value="REC"/>
    <property type="match status" value="1"/>
</dbReference>
<keyword evidence="2" id="KW-0902">Two-component regulatory system</keyword>
<accession>A0A5C4MPE8</accession>
<protein>
    <submittedName>
        <fullName evidence="5">Response regulator</fullName>
    </submittedName>
</protein>
<feature type="domain" description="Response regulatory" evidence="4">
    <location>
        <begin position="1"/>
        <end position="104"/>
    </location>
</feature>
<dbReference type="InterPro" id="IPR050595">
    <property type="entry name" value="Bact_response_regulator"/>
</dbReference>
<dbReference type="InterPro" id="IPR011006">
    <property type="entry name" value="CheY-like_superfamily"/>
</dbReference>
<dbReference type="AlphaFoldDB" id="A0A5C4MPE8"/>
<gene>
    <name evidence="5" type="ORF">FHG66_19260</name>
</gene>
<evidence type="ECO:0000313" key="6">
    <source>
        <dbReference type="Proteomes" id="UP000305887"/>
    </source>
</evidence>